<keyword evidence="3" id="KW-1185">Reference proteome</keyword>
<evidence type="ECO:0000313" key="1">
    <source>
        <dbReference type="EMBL" id="MBM9911897.1"/>
    </source>
</evidence>
<reference evidence="3" key="1">
    <citation type="submission" date="2021-01" db="EMBL/GenBank/DDBJ databases">
        <title>Stenotrophomonas maltophilia.</title>
        <authorList>
            <person name="Yu Y."/>
        </authorList>
    </citation>
    <scope>NUCLEOTIDE SEQUENCE [LARGE SCALE GENOMIC DNA]</scope>
    <source>
        <strain evidence="3">As-6</strain>
    </source>
</reference>
<dbReference type="EMBL" id="JAFFTB010000030">
    <property type="protein sequence ID" value="MBM9939872.1"/>
    <property type="molecule type" value="Genomic_DNA"/>
</dbReference>
<protein>
    <submittedName>
        <fullName evidence="1">Uncharacterized protein</fullName>
    </submittedName>
</protein>
<dbReference type="Proteomes" id="UP000784064">
    <property type="component" value="Unassembled WGS sequence"/>
</dbReference>
<evidence type="ECO:0000313" key="4">
    <source>
        <dbReference type="Proteomes" id="UP000784064"/>
    </source>
</evidence>
<dbReference type="Proteomes" id="UP000749453">
    <property type="component" value="Unassembled WGS sequence"/>
</dbReference>
<organism evidence="1 4">
    <name type="scientific">Stenotrophomonas lactitubi</name>
    <dbReference type="NCBI Taxonomy" id="2045214"/>
    <lineage>
        <taxon>Bacteria</taxon>
        <taxon>Pseudomonadati</taxon>
        <taxon>Pseudomonadota</taxon>
        <taxon>Gammaproteobacteria</taxon>
        <taxon>Lysobacterales</taxon>
        <taxon>Lysobacteraceae</taxon>
        <taxon>Stenotrophomonas</taxon>
    </lineage>
</organism>
<gene>
    <name evidence="1" type="ORF">JJW18_00240</name>
    <name evidence="2" type="ORF">JJW19_17200</name>
</gene>
<name>A0AAW4GCS5_9GAMM</name>
<dbReference type="RefSeq" id="WP_205404372.1">
    <property type="nucleotide sequence ID" value="NZ_JAFFTA010000001.1"/>
</dbReference>
<comment type="caution">
    <text evidence="1">The sequence shown here is derived from an EMBL/GenBank/DDBJ whole genome shotgun (WGS) entry which is preliminary data.</text>
</comment>
<accession>A0AAW4GCS5</accession>
<sequence length="102" mass="11400">MNVDRSSDMLFAAANTARELENAGIDVLAHYSNGRRPVLIITQPPADIEGHLKRWGPNGSGGRDRVLAAEYQGLQLEWTERAPVVVTIRTRRDTFESREVVL</sequence>
<reference evidence="1" key="2">
    <citation type="submission" date="2021-01" db="EMBL/GenBank/DDBJ databases">
        <authorList>
            <person name="Yu Y."/>
        </authorList>
    </citation>
    <scope>NUCLEOTIDE SEQUENCE</scope>
    <source>
        <strain evidence="1">As-5</strain>
        <strain evidence="2">As-6</strain>
    </source>
</reference>
<dbReference type="AlphaFoldDB" id="A0AAW4GCS5"/>
<proteinExistence type="predicted"/>
<evidence type="ECO:0000313" key="2">
    <source>
        <dbReference type="EMBL" id="MBM9939872.1"/>
    </source>
</evidence>
<dbReference type="EMBL" id="JAFFTA010000001">
    <property type="protein sequence ID" value="MBM9911897.1"/>
    <property type="molecule type" value="Genomic_DNA"/>
</dbReference>
<evidence type="ECO:0000313" key="3">
    <source>
        <dbReference type="Proteomes" id="UP000749453"/>
    </source>
</evidence>